<evidence type="ECO:0000313" key="2">
    <source>
        <dbReference type="EMBL" id="TYS46288.1"/>
    </source>
</evidence>
<evidence type="ECO:0000313" key="3">
    <source>
        <dbReference type="EMBL" id="TYS62853.1"/>
    </source>
</evidence>
<evidence type="ECO:0000259" key="1">
    <source>
        <dbReference type="Pfam" id="PF12986"/>
    </source>
</evidence>
<dbReference type="AlphaFoldDB" id="A0A5D4SI57"/>
<dbReference type="Proteomes" id="UP000323732">
    <property type="component" value="Unassembled WGS sequence"/>
</dbReference>
<dbReference type="Pfam" id="PF12986">
    <property type="entry name" value="DUF3870"/>
    <property type="match status" value="1"/>
</dbReference>
<dbReference type="EMBL" id="VTER01000008">
    <property type="protein sequence ID" value="TYS46288.1"/>
    <property type="molecule type" value="Genomic_DNA"/>
</dbReference>
<evidence type="ECO:0000313" key="4">
    <source>
        <dbReference type="Proteomes" id="UP000322139"/>
    </source>
</evidence>
<gene>
    <name evidence="3" type="ORF">FZD47_14355</name>
    <name evidence="2" type="ORF">FZD51_17060</name>
</gene>
<protein>
    <submittedName>
        <fullName evidence="3">DUF3870 domain-containing protein</fullName>
    </submittedName>
</protein>
<evidence type="ECO:0000313" key="5">
    <source>
        <dbReference type="Proteomes" id="UP000323732"/>
    </source>
</evidence>
<dbReference type="EMBL" id="VTES01000004">
    <property type="protein sequence ID" value="TYS62853.1"/>
    <property type="molecule type" value="Genomic_DNA"/>
</dbReference>
<organism evidence="3 5">
    <name type="scientific">Bacillus infantis</name>
    <dbReference type="NCBI Taxonomy" id="324767"/>
    <lineage>
        <taxon>Bacteria</taxon>
        <taxon>Bacillati</taxon>
        <taxon>Bacillota</taxon>
        <taxon>Bacilli</taxon>
        <taxon>Bacillales</taxon>
        <taxon>Bacillaceae</taxon>
        <taxon>Bacillus</taxon>
    </lineage>
</organism>
<comment type="caution">
    <text evidence="3">The sequence shown here is derived from an EMBL/GenBank/DDBJ whole genome shotgun (WGS) entry which is preliminary data.</text>
</comment>
<proteinExistence type="predicted"/>
<reference evidence="4 5" key="1">
    <citation type="submission" date="2019-08" db="EMBL/GenBank/DDBJ databases">
        <title>Bacillus genomes from the desert of Cuatro Cienegas, Coahuila.</title>
        <authorList>
            <person name="Olmedo-Alvarez G."/>
        </authorList>
    </citation>
    <scope>NUCLEOTIDE SEQUENCE [LARGE SCALE GENOMIC DNA]</scope>
    <source>
        <strain evidence="3 5">CH37_1T</strain>
        <strain evidence="2 4">CH446_14T</strain>
    </source>
</reference>
<sequence length="109" mass="12086">MYQDSTVYIIGDSKTSSNNPIMQKYNGFFIALVIDRDTHKIEDAECSSTIGLTSLFVKSLFAGKSMLEEEGILSEIEARYFGSSQKALMVAFKNASIKYKQIAGINLNV</sequence>
<dbReference type="RefSeq" id="WP_022543622.1">
    <property type="nucleotide sequence ID" value="NZ_CP160000.1"/>
</dbReference>
<accession>A0A5D4SI57</accession>
<dbReference type="InterPro" id="IPR024617">
    <property type="entry name" value="DUF3870"/>
</dbReference>
<dbReference type="GeneID" id="97348788"/>
<dbReference type="Proteomes" id="UP000322139">
    <property type="component" value="Unassembled WGS sequence"/>
</dbReference>
<name>A0A5D4SI57_9BACI</name>
<feature type="domain" description="DUF3870" evidence="1">
    <location>
        <begin position="8"/>
        <end position="100"/>
    </location>
</feature>